<organism evidence="3 4">
    <name type="scientific">Dioscorea cayennensis subsp. rotundata</name>
    <name type="common">White Guinea yam</name>
    <name type="synonym">Dioscorea rotundata</name>
    <dbReference type="NCBI Taxonomy" id="55577"/>
    <lineage>
        <taxon>Eukaryota</taxon>
        <taxon>Viridiplantae</taxon>
        <taxon>Streptophyta</taxon>
        <taxon>Embryophyta</taxon>
        <taxon>Tracheophyta</taxon>
        <taxon>Spermatophyta</taxon>
        <taxon>Magnoliopsida</taxon>
        <taxon>Liliopsida</taxon>
        <taxon>Dioscoreales</taxon>
        <taxon>Dioscoreaceae</taxon>
        <taxon>Dioscorea</taxon>
    </lineage>
</organism>
<evidence type="ECO:0000259" key="2">
    <source>
        <dbReference type="Pfam" id="PF10551"/>
    </source>
</evidence>
<dbReference type="AlphaFoldDB" id="A0AB40AVC6"/>
<dbReference type="GeneID" id="120255115"/>
<keyword evidence="3" id="KW-1185">Reference proteome</keyword>
<dbReference type="PANTHER" id="PTHR31973:SF187">
    <property type="entry name" value="MUTATOR TRANSPOSASE MUDRA PROTEIN"/>
    <property type="match status" value="1"/>
</dbReference>
<evidence type="ECO:0000259" key="1">
    <source>
        <dbReference type="Pfam" id="PF03108"/>
    </source>
</evidence>
<sequence>MPLPLSSLPRGAMSNSSRNFEPDMFTVGQCYESATQFKEAFCDHAIKRNFNIQFIKYDKERVTVTCATNGCEWCVHASRDGNLPTFRIKTTQGVHTCSGGISTTSHPKASKKWVGRHVIPKLRDRPLYCVVDIQRDLLLEQGVHLPYKQAWMGKELARGILHGSDISSYDMLLWYAGKLAETNPGSIVIIDKDGEQFRCGFFCFGACLNGFRKGCRPMLFLNGTHLLGRYSGILLGATSKDANEGLFHLPFAIMDNETDNNWTWFISTLGDALYGEADYGKIITLISDRSKGLMNAMARVFLSSPHVYCLRHLQENFLKSNS</sequence>
<feature type="domain" description="MULE transposase" evidence="2">
    <location>
        <begin position="219"/>
        <end position="316"/>
    </location>
</feature>
<dbReference type="InterPro" id="IPR018289">
    <property type="entry name" value="MULE_transposase_dom"/>
</dbReference>
<evidence type="ECO:0000313" key="4">
    <source>
        <dbReference type="RefSeq" id="XP_039118940.1"/>
    </source>
</evidence>
<accession>A0AB40AVC6</accession>
<evidence type="ECO:0000313" key="3">
    <source>
        <dbReference type="Proteomes" id="UP001515500"/>
    </source>
</evidence>
<name>A0AB40AVC6_DIOCR</name>
<feature type="domain" description="Transposase MuDR plant" evidence="1">
    <location>
        <begin position="25"/>
        <end position="88"/>
    </location>
</feature>
<dbReference type="PANTHER" id="PTHR31973">
    <property type="entry name" value="POLYPROTEIN, PUTATIVE-RELATED"/>
    <property type="match status" value="1"/>
</dbReference>
<dbReference type="Pfam" id="PF10551">
    <property type="entry name" value="MULE"/>
    <property type="match status" value="1"/>
</dbReference>
<dbReference type="RefSeq" id="XP_039118940.1">
    <property type="nucleotide sequence ID" value="XM_039263006.1"/>
</dbReference>
<reference evidence="4" key="1">
    <citation type="submission" date="2025-08" db="UniProtKB">
        <authorList>
            <consortium name="RefSeq"/>
        </authorList>
    </citation>
    <scope>IDENTIFICATION</scope>
</reference>
<gene>
    <name evidence="4" type="primary">LOC120255115</name>
</gene>
<protein>
    <submittedName>
        <fullName evidence="4">Uncharacterized protein LOC120255115</fullName>
    </submittedName>
</protein>
<proteinExistence type="predicted"/>
<dbReference type="Pfam" id="PF03108">
    <property type="entry name" value="DBD_Tnp_Mut"/>
    <property type="match status" value="1"/>
</dbReference>
<dbReference type="InterPro" id="IPR004332">
    <property type="entry name" value="Transposase_MuDR"/>
</dbReference>
<dbReference type="Proteomes" id="UP001515500">
    <property type="component" value="Unplaced"/>
</dbReference>